<organism evidence="1 2">
    <name type="scientific">Liparis tanakae</name>
    <name type="common">Tanaka's snailfish</name>
    <dbReference type="NCBI Taxonomy" id="230148"/>
    <lineage>
        <taxon>Eukaryota</taxon>
        <taxon>Metazoa</taxon>
        <taxon>Chordata</taxon>
        <taxon>Craniata</taxon>
        <taxon>Vertebrata</taxon>
        <taxon>Euteleostomi</taxon>
        <taxon>Actinopterygii</taxon>
        <taxon>Neopterygii</taxon>
        <taxon>Teleostei</taxon>
        <taxon>Neoteleostei</taxon>
        <taxon>Acanthomorphata</taxon>
        <taxon>Eupercaria</taxon>
        <taxon>Perciformes</taxon>
        <taxon>Cottioidei</taxon>
        <taxon>Cottales</taxon>
        <taxon>Liparidae</taxon>
        <taxon>Liparis</taxon>
    </lineage>
</organism>
<dbReference type="EMBL" id="SRLO01000258">
    <property type="protein sequence ID" value="TNN64166.1"/>
    <property type="molecule type" value="Genomic_DNA"/>
</dbReference>
<name>A0A4Z2HEM6_9TELE</name>
<dbReference type="AlphaFoldDB" id="A0A4Z2HEM6"/>
<keyword evidence="2" id="KW-1185">Reference proteome</keyword>
<reference evidence="1 2" key="1">
    <citation type="submission" date="2019-03" db="EMBL/GenBank/DDBJ databases">
        <title>First draft genome of Liparis tanakae, snailfish: a comprehensive survey of snailfish specific genes.</title>
        <authorList>
            <person name="Kim W."/>
            <person name="Song I."/>
            <person name="Jeong J.-H."/>
            <person name="Kim D."/>
            <person name="Kim S."/>
            <person name="Ryu S."/>
            <person name="Song J.Y."/>
            <person name="Lee S.K."/>
        </authorList>
    </citation>
    <scope>NUCLEOTIDE SEQUENCE [LARGE SCALE GENOMIC DNA]</scope>
    <source>
        <tissue evidence="1">Muscle</tissue>
    </source>
</reference>
<evidence type="ECO:0000313" key="2">
    <source>
        <dbReference type="Proteomes" id="UP000314294"/>
    </source>
</evidence>
<dbReference type="Proteomes" id="UP000314294">
    <property type="component" value="Unassembled WGS sequence"/>
</dbReference>
<accession>A0A4Z2HEM6</accession>
<protein>
    <submittedName>
        <fullName evidence="1">Uncharacterized protein</fullName>
    </submittedName>
</protein>
<sequence>MLVSCSALNSDCFSLEREATSSFSSFSFLPSISRMRARSFRLLLSDVTQLVAFGFDEQVLLPHRALQGLQPLSHQPGVLRPAPLLALRGRRRVGEPAVLLLKGRDGVLPLGQLNAQLNHFLRGLRVGRRRSVGRERSSARLSRHDFRSHAVQSAQQHVLGGAELGDALLHLGELLTQTPQPPLLPLVALDQPGVVHRQLGAAVAVGAHLTLQLDQLLLQLGRLVLHVLDRGDHLLLPLLHLLHLLLQRVALLQQLLELVAADAAAGAAAAAELARRRLQHGHQRLALLGQGVDLDVLLPDDARQVLDGLLEHLLAPRGVAHVEEALVLLLQLRQGRLLPRHDVHEAVVVGAQLAVLPGLLVEHGEHLLPLHGVRLQLLLEEHDVLAVSAAASDHGQSGMERLELQILLQDHLGQLAHLVPVQQQLIQLPGQREVLLVQQADLGLLLLDAAHQSFDVHLGQVVFLVAVLLIQSLGLLLLQDDLALHTALDGLTEAGYLVVPGVDERVVVQRALLVASVRLLQLRLPPLEGLLRQEEGGLQLLRGAPHDLHLLFQAVPGGLELGDLRLQLCDDVQGPGLGQSLRISFSSSASRRASASFVTTEILFSSSFCKSEAFCFTVSAKTSFSCSKSVSCFCPATVMESISLVSLWSDASCSTSLFSWDISVSFSWLSLMAHSCSVCKAEASMERARVNSSMVCWNCLPCSVSSLSACSSSPSI</sequence>
<evidence type="ECO:0000313" key="1">
    <source>
        <dbReference type="EMBL" id="TNN64166.1"/>
    </source>
</evidence>
<gene>
    <name evidence="1" type="ORF">EYF80_025664</name>
</gene>
<proteinExistence type="predicted"/>
<comment type="caution">
    <text evidence="1">The sequence shown here is derived from an EMBL/GenBank/DDBJ whole genome shotgun (WGS) entry which is preliminary data.</text>
</comment>